<evidence type="ECO:0000256" key="1">
    <source>
        <dbReference type="SAM" id="Phobius"/>
    </source>
</evidence>
<keyword evidence="1" id="KW-0812">Transmembrane</keyword>
<proteinExistence type="predicted"/>
<keyword evidence="1" id="KW-1133">Transmembrane helix</keyword>
<dbReference type="AlphaFoldDB" id="A0A1M6KHN2"/>
<evidence type="ECO:0000313" key="2">
    <source>
        <dbReference type="EMBL" id="SHJ58459.1"/>
    </source>
</evidence>
<dbReference type="RefSeq" id="WP_073009353.1">
    <property type="nucleotide sequence ID" value="NZ_FQZO01000006.1"/>
</dbReference>
<gene>
    <name evidence="2" type="ORF">SAMN05444401_3366</name>
</gene>
<name>A0A1M6KHN2_9CLOT</name>
<dbReference type="Proteomes" id="UP000184080">
    <property type="component" value="Unassembled WGS sequence"/>
</dbReference>
<keyword evidence="1" id="KW-0472">Membrane</keyword>
<dbReference type="NCBIfam" id="TIGR02896">
    <property type="entry name" value="spore_III_AF"/>
    <property type="match status" value="1"/>
</dbReference>
<dbReference type="EMBL" id="FQZO01000006">
    <property type="protein sequence ID" value="SHJ58459.1"/>
    <property type="molecule type" value="Genomic_DNA"/>
</dbReference>
<evidence type="ECO:0000313" key="3">
    <source>
        <dbReference type="Proteomes" id="UP000184080"/>
    </source>
</evidence>
<dbReference type="STRING" id="1121298.SAMN05444401_3366"/>
<protein>
    <submittedName>
        <fullName evidence="2">Stage III sporulation protein AF</fullName>
    </submittedName>
</protein>
<reference evidence="2 3" key="1">
    <citation type="submission" date="2016-11" db="EMBL/GenBank/DDBJ databases">
        <authorList>
            <person name="Jaros S."/>
            <person name="Januszkiewicz K."/>
            <person name="Wedrychowicz H."/>
        </authorList>
    </citation>
    <scope>NUCLEOTIDE SEQUENCE [LARGE SCALE GENOMIC DNA]</scope>
    <source>
        <strain evidence="2 3">DSM 21864</strain>
    </source>
</reference>
<dbReference type="InterPro" id="IPR014245">
    <property type="entry name" value="Spore_III_AF"/>
</dbReference>
<accession>A0A1M6KHN2</accession>
<organism evidence="2 3">
    <name type="scientific">Clostridium amylolyticum</name>
    <dbReference type="NCBI Taxonomy" id="1121298"/>
    <lineage>
        <taxon>Bacteria</taxon>
        <taxon>Bacillati</taxon>
        <taxon>Bacillota</taxon>
        <taxon>Clostridia</taxon>
        <taxon>Eubacteriales</taxon>
        <taxon>Clostridiaceae</taxon>
        <taxon>Clostridium</taxon>
    </lineage>
</organism>
<sequence>MVMIKSWIGNICAALIFLTAVELILPDNNLKKYSKLVLGLILMIVVINPLLSLLNKDINIDRALEKYVNLEYTSKTQKDYKLKNVEVTEKKFNESLKLSLIELLKDEFGDCRFNIEVSSAYNEKKEMVEIKEINIGYSDKSISSIEKVKIGGKSTSALKSNNTKDIKSEKIKASIETKTKIPLDKINVYKL</sequence>
<keyword evidence="3" id="KW-1185">Reference proteome</keyword>
<feature type="transmembrane region" description="Helical" evidence="1">
    <location>
        <begin position="7"/>
        <end position="25"/>
    </location>
</feature>
<dbReference type="Pfam" id="PF09581">
    <property type="entry name" value="Spore_III_AF"/>
    <property type="match status" value="1"/>
</dbReference>
<feature type="transmembrane region" description="Helical" evidence="1">
    <location>
        <begin position="37"/>
        <end position="54"/>
    </location>
</feature>